<sequence>MHAPVETSRVLVAVHEAVAEAEDGQGGALWRLAERGRQLDVNLVRLSPGTAVAEHVESELDVLLVVVEGDGHLDNGVERQAVEPGSVAWLPRTARRALLAGPNGLAYLSVHQRRPGLRIGLRTVDAEADEGGEAPCSLDRVCPACGRLAQEADARYCARCGEELPSRGAL</sequence>
<dbReference type="SUPFAM" id="SSF51182">
    <property type="entry name" value="RmlC-like cupins"/>
    <property type="match status" value="1"/>
</dbReference>
<keyword evidence="2" id="KW-1185">Reference proteome</keyword>
<reference evidence="1 2" key="1">
    <citation type="submission" date="2024-09" db="EMBL/GenBank/DDBJ databases">
        <authorList>
            <person name="Sun Q."/>
            <person name="Mori K."/>
        </authorList>
    </citation>
    <scope>NUCLEOTIDE SEQUENCE [LARGE SCALE GENOMIC DNA]</scope>
    <source>
        <strain evidence="1 2">JCM 4557</strain>
    </source>
</reference>
<comment type="caution">
    <text evidence="1">The sequence shown here is derived from an EMBL/GenBank/DDBJ whole genome shotgun (WGS) entry which is preliminary data.</text>
</comment>
<proteinExistence type="predicted"/>
<evidence type="ECO:0000313" key="1">
    <source>
        <dbReference type="EMBL" id="MFC0843039.1"/>
    </source>
</evidence>
<accession>A0ABV6TB74</accession>
<dbReference type="RefSeq" id="WP_394316826.1">
    <property type="nucleotide sequence ID" value="NZ_JBHMQV010000001.1"/>
</dbReference>
<dbReference type="Gene3D" id="2.60.120.10">
    <property type="entry name" value="Jelly Rolls"/>
    <property type="match status" value="1"/>
</dbReference>
<dbReference type="InterPro" id="IPR011051">
    <property type="entry name" value="RmlC_Cupin_sf"/>
</dbReference>
<evidence type="ECO:0000313" key="2">
    <source>
        <dbReference type="Proteomes" id="UP001589887"/>
    </source>
</evidence>
<dbReference type="Proteomes" id="UP001589887">
    <property type="component" value="Unassembled WGS sequence"/>
</dbReference>
<name>A0ABV6TB74_9ACTN</name>
<gene>
    <name evidence="1" type="ORF">ACFH04_04675</name>
</gene>
<dbReference type="CDD" id="cd02208">
    <property type="entry name" value="cupin_RmlC-like"/>
    <property type="match status" value="1"/>
</dbReference>
<protein>
    <recommendedName>
        <fullName evidence="3">Cupin 2 conserved barrel domain-containing protein</fullName>
    </recommendedName>
</protein>
<dbReference type="InterPro" id="IPR014710">
    <property type="entry name" value="RmlC-like_jellyroll"/>
</dbReference>
<evidence type="ECO:0008006" key="3">
    <source>
        <dbReference type="Google" id="ProtNLM"/>
    </source>
</evidence>
<dbReference type="EMBL" id="JBHMQV010000001">
    <property type="protein sequence ID" value="MFC0843039.1"/>
    <property type="molecule type" value="Genomic_DNA"/>
</dbReference>
<organism evidence="1 2">
    <name type="scientific">Streptomyces noboritoensis</name>
    <dbReference type="NCBI Taxonomy" id="67337"/>
    <lineage>
        <taxon>Bacteria</taxon>
        <taxon>Bacillati</taxon>
        <taxon>Actinomycetota</taxon>
        <taxon>Actinomycetes</taxon>
        <taxon>Kitasatosporales</taxon>
        <taxon>Streptomycetaceae</taxon>
        <taxon>Streptomyces</taxon>
    </lineage>
</organism>